<evidence type="ECO:0000256" key="8">
    <source>
        <dbReference type="SAM" id="Phobius"/>
    </source>
</evidence>
<dbReference type="GO" id="GO:0006611">
    <property type="term" value="P:protein export from nucleus"/>
    <property type="evidence" value="ECO:0007669"/>
    <property type="project" value="TreeGrafter"/>
</dbReference>
<dbReference type="FunFam" id="1.25.10.10:FF:000057">
    <property type="entry name" value="Exportin-2 isoform 1"/>
    <property type="match status" value="1"/>
</dbReference>
<evidence type="ECO:0000256" key="1">
    <source>
        <dbReference type="ARBA" id="ARBA00004123"/>
    </source>
</evidence>
<dbReference type="STRING" id="1754190.A0A1Y2ADV3"/>
<evidence type="ECO:0000313" key="11">
    <source>
        <dbReference type="Proteomes" id="UP000193920"/>
    </source>
</evidence>
<dbReference type="GO" id="GO:0005829">
    <property type="term" value="C:cytosol"/>
    <property type="evidence" value="ECO:0007669"/>
    <property type="project" value="TreeGrafter"/>
</dbReference>
<dbReference type="OrthoDB" id="3268246at2759"/>
<accession>A0A1Y2ADV3</accession>
<dbReference type="Pfam" id="PF08506">
    <property type="entry name" value="Cse1"/>
    <property type="match status" value="1"/>
</dbReference>
<dbReference type="PROSITE" id="PS50166">
    <property type="entry name" value="IMPORTIN_B_NT"/>
    <property type="match status" value="1"/>
</dbReference>
<evidence type="ECO:0000256" key="6">
    <source>
        <dbReference type="ARBA" id="ARBA00022927"/>
    </source>
</evidence>
<reference evidence="10 11" key="1">
    <citation type="submission" date="2016-08" db="EMBL/GenBank/DDBJ databases">
        <title>A Parts List for Fungal Cellulosomes Revealed by Comparative Genomics.</title>
        <authorList>
            <consortium name="DOE Joint Genome Institute"/>
            <person name="Haitjema C.H."/>
            <person name="Gilmore S.P."/>
            <person name="Henske J.K."/>
            <person name="Solomon K.V."/>
            <person name="De Groot R."/>
            <person name="Kuo A."/>
            <person name="Mondo S.J."/>
            <person name="Salamov A.A."/>
            <person name="Labutti K."/>
            <person name="Zhao Z."/>
            <person name="Chiniquy J."/>
            <person name="Barry K."/>
            <person name="Brewer H.M."/>
            <person name="Purvine S.O."/>
            <person name="Wright A.T."/>
            <person name="Boxma B."/>
            <person name="Van Alen T."/>
            <person name="Hackstein J.H."/>
            <person name="Baker S.E."/>
            <person name="Grigoriev I.V."/>
            <person name="O'Malley M.A."/>
        </authorList>
    </citation>
    <scope>NUCLEOTIDE SEQUENCE [LARGE SCALE GENOMIC DNA]</scope>
    <source>
        <strain evidence="10 11">G1</strain>
    </source>
</reference>
<feature type="transmembrane region" description="Helical" evidence="8">
    <location>
        <begin position="794"/>
        <end position="815"/>
    </location>
</feature>
<dbReference type="InterPro" id="IPR001494">
    <property type="entry name" value="Importin-beta_N"/>
</dbReference>
<protein>
    <submittedName>
        <fullName evidence="10">Cse1-domain-containing protein</fullName>
    </submittedName>
</protein>
<keyword evidence="5" id="KW-0963">Cytoplasm</keyword>
<feature type="domain" description="Importin N-terminal" evidence="9">
    <location>
        <begin position="27"/>
        <end position="101"/>
    </location>
</feature>
<evidence type="ECO:0000256" key="5">
    <source>
        <dbReference type="ARBA" id="ARBA00022490"/>
    </source>
</evidence>
<dbReference type="InterPro" id="IPR005043">
    <property type="entry name" value="XPO2_C"/>
</dbReference>
<dbReference type="AlphaFoldDB" id="A0A1Y2ADV3"/>
<dbReference type="Proteomes" id="UP000193920">
    <property type="component" value="Unassembled WGS sequence"/>
</dbReference>
<keyword evidence="6" id="KW-0653">Protein transport</keyword>
<dbReference type="SMART" id="SM00913">
    <property type="entry name" value="IBN_N"/>
    <property type="match status" value="1"/>
</dbReference>
<evidence type="ECO:0000256" key="3">
    <source>
        <dbReference type="ARBA" id="ARBA00008669"/>
    </source>
</evidence>
<name>A0A1Y2ADV3_9FUNG</name>
<evidence type="ECO:0000256" key="7">
    <source>
        <dbReference type="ARBA" id="ARBA00023242"/>
    </source>
</evidence>
<keyword evidence="7" id="KW-0539">Nucleus</keyword>
<proteinExistence type="inferred from homology"/>
<evidence type="ECO:0000259" key="9">
    <source>
        <dbReference type="PROSITE" id="PS50166"/>
    </source>
</evidence>
<dbReference type="Gene3D" id="1.25.10.10">
    <property type="entry name" value="Leucine-rich Repeat Variant"/>
    <property type="match status" value="1"/>
</dbReference>
<dbReference type="PANTHER" id="PTHR10997:SF8">
    <property type="entry name" value="EXPORTIN-2"/>
    <property type="match status" value="1"/>
</dbReference>
<dbReference type="InterPro" id="IPR013713">
    <property type="entry name" value="XPO2_central"/>
</dbReference>
<dbReference type="GO" id="GO:0005635">
    <property type="term" value="C:nuclear envelope"/>
    <property type="evidence" value="ECO:0007669"/>
    <property type="project" value="TreeGrafter"/>
</dbReference>
<organism evidence="10 11">
    <name type="scientific">Neocallimastix californiae</name>
    <dbReference type="NCBI Taxonomy" id="1754190"/>
    <lineage>
        <taxon>Eukaryota</taxon>
        <taxon>Fungi</taxon>
        <taxon>Fungi incertae sedis</taxon>
        <taxon>Chytridiomycota</taxon>
        <taxon>Chytridiomycota incertae sedis</taxon>
        <taxon>Neocallimastigomycetes</taxon>
        <taxon>Neocallimastigales</taxon>
        <taxon>Neocallimastigaceae</taxon>
        <taxon>Neocallimastix</taxon>
    </lineage>
</organism>
<feature type="transmembrane region" description="Helical" evidence="8">
    <location>
        <begin position="758"/>
        <end position="782"/>
    </location>
</feature>
<evidence type="ECO:0000313" key="10">
    <source>
        <dbReference type="EMBL" id="ORY20739.1"/>
    </source>
</evidence>
<gene>
    <name evidence="10" type="ORF">LY90DRAFT_391080</name>
</gene>
<sequence length="975" mass="113214">MNSDKATLIDLFTKEVSCFNKDELKEVEKSLLAMEKCQNFSIIVLEIIADQSIPEPTRFSAAIYFKNFMKKRWPQIEGEPDYLPETDRVRIKEGIINLMINVPVKLQRQLNEAILIIADNDFPQKWPTLIQELVANLCDDYRKNNGILETAHLIFKRWRSQFRSNELFSEIKLVLEHFSQPYLEFFKATDALIDANNNNKEALEILFQAMFTITKIFYSLNCQDIPEFFEDHQEEFMTLLHKYLVYFNPLLETEDEEETGIIEKTKTSICEIIDLYAKRYEEVFPKLPEFIQTIWELLTHYGLEPKYDLLVSKAIGFLSSVVKPVRHKELFQSPEILKNICEKIILPNMTLRESDEELFEDDPIEYIRRDLEGSDSETRRRSSSDLIRGLLEHFEKEVTEIFSNYVTMCLQNYNTNPEQNWKAKDTALYLIISLSAKNLASQFGATKVNEYIPIMNVFNENILPDLRAPVNGSVHPIIKVDALKYLLTFRNQFLQSKDRFKEIFPIIVNHLSSDNYLVYTYSAICITNILSIKQGAKLLYGQEDIREFVQTLLISLFSLLEKNGQNSAKLSENDYIMKTITRVIVTSHNDIVPYIDEILSKLTNIIGTISVNPSNPKFNHFAFESMGALIRYTCTSNPASVQQFEQFLFPHFQEIIRRDVSEFLPYVFQILGEMLKFHNDNIVPEAYQNMLPTLLKPSELWENRGNIPAIVRLLKTYLEKGSANIVANNQVPNFLGVFQNLIASKLNDQYGFELLTNIFLYIPMKSLQPYLVNIFLLLLTRLQTLRTAKYTRSFVIFINFLISVPIEGITSSFIFEIFNSIQPNLLNNLLDSIIIPEITEILSPRDRKLCEIGMTNLLTENDNMMVDPYIELLPKLISQIVILLDIPQAQTEKNVYDIDDYSIEIGEAGYQTTYSRLSTLSESNEKIDFHPNIVNTKQYFTQKMLLLQQRKPNEFALALSKIPKDIEDKIQSFTQ</sequence>
<dbReference type="GO" id="GO:0031267">
    <property type="term" value="F:small GTPase binding"/>
    <property type="evidence" value="ECO:0007669"/>
    <property type="project" value="InterPro"/>
</dbReference>
<comment type="similarity">
    <text evidence="3">Belongs to the XPO2/CSE1 family.</text>
</comment>
<dbReference type="PANTHER" id="PTHR10997">
    <property type="entry name" value="IMPORTIN-7, 8, 11"/>
    <property type="match status" value="1"/>
</dbReference>
<dbReference type="Pfam" id="PF03810">
    <property type="entry name" value="IBN_N"/>
    <property type="match status" value="1"/>
</dbReference>
<keyword evidence="8" id="KW-1133">Transmembrane helix</keyword>
<dbReference type="GO" id="GO:0005049">
    <property type="term" value="F:nuclear export signal receptor activity"/>
    <property type="evidence" value="ECO:0007669"/>
    <property type="project" value="TreeGrafter"/>
</dbReference>
<dbReference type="EMBL" id="MCOG01000281">
    <property type="protein sequence ID" value="ORY20739.1"/>
    <property type="molecule type" value="Genomic_DNA"/>
</dbReference>
<evidence type="ECO:0000256" key="2">
    <source>
        <dbReference type="ARBA" id="ARBA00004496"/>
    </source>
</evidence>
<comment type="caution">
    <text evidence="10">The sequence shown here is derived from an EMBL/GenBank/DDBJ whole genome shotgun (WGS) entry which is preliminary data.</text>
</comment>
<keyword evidence="11" id="KW-1185">Reference proteome</keyword>
<keyword evidence="8" id="KW-0472">Membrane</keyword>
<dbReference type="InterPro" id="IPR016024">
    <property type="entry name" value="ARM-type_fold"/>
</dbReference>
<dbReference type="SUPFAM" id="SSF48371">
    <property type="entry name" value="ARM repeat"/>
    <property type="match status" value="1"/>
</dbReference>
<dbReference type="GO" id="GO:0006606">
    <property type="term" value="P:protein import into nucleus"/>
    <property type="evidence" value="ECO:0007669"/>
    <property type="project" value="TreeGrafter"/>
</dbReference>
<dbReference type="InterPro" id="IPR011989">
    <property type="entry name" value="ARM-like"/>
</dbReference>
<keyword evidence="4" id="KW-0813">Transport</keyword>
<evidence type="ECO:0000256" key="4">
    <source>
        <dbReference type="ARBA" id="ARBA00022448"/>
    </source>
</evidence>
<comment type="subcellular location">
    <subcellularLocation>
        <location evidence="2">Cytoplasm</location>
    </subcellularLocation>
    <subcellularLocation>
        <location evidence="1">Nucleus</location>
    </subcellularLocation>
</comment>
<keyword evidence="8" id="KW-0812">Transmembrane</keyword>
<dbReference type="Pfam" id="PF03378">
    <property type="entry name" value="CAS_CSE1"/>
    <property type="match status" value="1"/>
</dbReference>